<protein>
    <recommendedName>
        <fullName evidence="8">Guanidinium exporter</fullName>
    </recommendedName>
</protein>
<feature type="transmembrane region" description="Helical" evidence="10">
    <location>
        <begin position="33"/>
        <end position="50"/>
    </location>
</feature>
<evidence type="ECO:0000256" key="3">
    <source>
        <dbReference type="ARBA" id="ARBA00022475"/>
    </source>
</evidence>
<evidence type="ECO:0000313" key="12">
    <source>
        <dbReference type="EMBL" id="SEI43981.1"/>
    </source>
</evidence>
<feature type="transmembrane region" description="Helical" evidence="10">
    <location>
        <begin position="57"/>
        <end position="78"/>
    </location>
</feature>
<dbReference type="AlphaFoldDB" id="A0A1H6QJR1"/>
<evidence type="ECO:0000256" key="4">
    <source>
        <dbReference type="ARBA" id="ARBA00022692"/>
    </source>
</evidence>
<dbReference type="InterPro" id="IPR037185">
    <property type="entry name" value="EmrE-like"/>
</dbReference>
<comment type="similarity">
    <text evidence="7">Belongs to the drug/metabolite transporter (DMT) superfamily. Small multidrug resistance (SMR) (TC 2.A.7.1) family. Gdx/SugE subfamily.</text>
</comment>
<dbReference type="FunFam" id="1.10.3730.20:FF:000001">
    <property type="entry name" value="Quaternary ammonium compound resistance transporter SugE"/>
    <property type="match status" value="1"/>
</dbReference>
<dbReference type="STRING" id="170623.SAMN04244579_00462"/>
<evidence type="ECO:0000256" key="9">
    <source>
        <dbReference type="RuleBase" id="RU003942"/>
    </source>
</evidence>
<dbReference type="EMBL" id="FNYO01000004">
    <property type="protein sequence ID" value="SEI43981.1"/>
    <property type="molecule type" value="Genomic_DNA"/>
</dbReference>
<gene>
    <name evidence="11" type="ORF">SAMN04244572_00103</name>
    <name evidence="13" type="ORF">SAMN04244573_03424</name>
    <name evidence="14" type="ORF">SAMN04244574_03321</name>
    <name evidence="12" type="ORF">SAMN04244579_00462</name>
</gene>
<dbReference type="EMBL" id="FOSX01000064">
    <property type="protein sequence ID" value="SFL15425.1"/>
    <property type="molecule type" value="Genomic_DNA"/>
</dbReference>
<evidence type="ECO:0000256" key="8">
    <source>
        <dbReference type="ARBA" id="ARBA00039168"/>
    </source>
</evidence>
<keyword evidence="5 10" id="KW-1133">Transmembrane helix</keyword>
<dbReference type="PANTHER" id="PTHR30561">
    <property type="entry name" value="SMR FAMILY PROTON-DEPENDENT DRUG EFFLUX TRANSPORTER SUGE"/>
    <property type="match status" value="1"/>
</dbReference>
<dbReference type="EMBL" id="FNYQ01000001">
    <property type="protein sequence ID" value="SEI40970.1"/>
    <property type="molecule type" value="Genomic_DNA"/>
</dbReference>
<proteinExistence type="inferred from homology"/>
<reference evidence="15 16" key="1">
    <citation type="submission" date="2016-10" db="EMBL/GenBank/DDBJ databases">
        <authorList>
            <person name="de Groot N.N."/>
        </authorList>
    </citation>
    <scope>NUCLEOTIDE SEQUENCE [LARGE SCALE GENOMIC DNA]</scope>
    <source>
        <strain evidence="12 15">DSM 1041</strain>
        <strain evidence="11 16">DSM 373</strain>
        <strain evidence="13 17">DSM 378</strain>
        <strain evidence="14 18">DSM 381</strain>
    </source>
</reference>
<dbReference type="Pfam" id="PF00893">
    <property type="entry name" value="Multi_Drug_Res"/>
    <property type="match status" value="1"/>
</dbReference>
<dbReference type="Proteomes" id="UP000199267">
    <property type="component" value="Unassembled WGS sequence"/>
</dbReference>
<name>A0A1H6QJR1_9GAMM</name>
<evidence type="ECO:0000256" key="7">
    <source>
        <dbReference type="ARBA" id="ARBA00038151"/>
    </source>
</evidence>
<dbReference type="Proteomes" id="UP000199579">
    <property type="component" value="Unassembled WGS sequence"/>
</dbReference>
<evidence type="ECO:0000256" key="5">
    <source>
        <dbReference type="ARBA" id="ARBA00022989"/>
    </source>
</evidence>
<dbReference type="EMBL" id="FOFJ01000043">
    <property type="protein sequence ID" value="SER34372.1"/>
    <property type="molecule type" value="Genomic_DNA"/>
</dbReference>
<dbReference type="SUPFAM" id="SSF103481">
    <property type="entry name" value="Multidrug resistance efflux transporter EmrE"/>
    <property type="match status" value="1"/>
</dbReference>
<evidence type="ECO:0000256" key="1">
    <source>
        <dbReference type="ARBA" id="ARBA00004651"/>
    </source>
</evidence>
<dbReference type="Proteomes" id="UP000199250">
    <property type="component" value="Unassembled WGS sequence"/>
</dbReference>
<dbReference type="GO" id="GO:0005886">
    <property type="term" value="C:plasma membrane"/>
    <property type="evidence" value="ECO:0007669"/>
    <property type="project" value="UniProtKB-SubCell"/>
</dbReference>
<keyword evidence="4 9" id="KW-0812">Transmembrane</keyword>
<dbReference type="GO" id="GO:0022857">
    <property type="term" value="F:transmembrane transporter activity"/>
    <property type="evidence" value="ECO:0007669"/>
    <property type="project" value="InterPro"/>
</dbReference>
<accession>A0A1H6QJR1</accession>
<dbReference type="PANTHER" id="PTHR30561:SF0">
    <property type="entry name" value="GUANIDINIUM EXPORTER"/>
    <property type="match status" value="1"/>
</dbReference>
<dbReference type="Proteomes" id="UP000199005">
    <property type="component" value="Unassembled WGS sequence"/>
</dbReference>
<keyword evidence="3" id="KW-1003">Cell membrane</keyword>
<evidence type="ECO:0000256" key="2">
    <source>
        <dbReference type="ARBA" id="ARBA00022448"/>
    </source>
</evidence>
<keyword evidence="2" id="KW-0813">Transport</keyword>
<organism evidence="12 15">
    <name type="scientific">Azotobacter beijerinckii</name>
    <dbReference type="NCBI Taxonomy" id="170623"/>
    <lineage>
        <taxon>Bacteria</taxon>
        <taxon>Pseudomonadati</taxon>
        <taxon>Pseudomonadota</taxon>
        <taxon>Gammaproteobacteria</taxon>
        <taxon>Pseudomonadales</taxon>
        <taxon>Pseudomonadaceae</taxon>
        <taxon>Azotobacter</taxon>
    </lineage>
</organism>
<evidence type="ECO:0000313" key="17">
    <source>
        <dbReference type="Proteomes" id="UP000199267"/>
    </source>
</evidence>
<evidence type="ECO:0000256" key="6">
    <source>
        <dbReference type="ARBA" id="ARBA00023136"/>
    </source>
</evidence>
<comment type="subcellular location">
    <subcellularLocation>
        <location evidence="1 9">Cell membrane</location>
        <topology evidence="1 9">Multi-pass membrane protein</topology>
    </subcellularLocation>
</comment>
<evidence type="ECO:0000313" key="11">
    <source>
        <dbReference type="EMBL" id="SEI40970.1"/>
    </source>
</evidence>
<dbReference type="NCBIfam" id="NF008512">
    <property type="entry name" value="PRK11431.1"/>
    <property type="match status" value="1"/>
</dbReference>
<dbReference type="Gene3D" id="1.10.3730.20">
    <property type="match status" value="1"/>
</dbReference>
<evidence type="ECO:0000313" key="15">
    <source>
        <dbReference type="Proteomes" id="UP000199005"/>
    </source>
</evidence>
<evidence type="ECO:0000256" key="10">
    <source>
        <dbReference type="SAM" id="Phobius"/>
    </source>
</evidence>
<dbReference type="OrthoDB" id="9808638at2"/>
<dbReference type="GO" id="GO:1990961">
    <property type="term" value="P:xenobiotic detoxification by transmembrane export across the plasma membrane"/>
    <property type="evidence" value="ECO:0007669"/>
    <property type="project" value="UniProtKB-ARBA"/>
</dbReference>
<evidence type="ECO:0000313" key="14">
    <source>
        <dbReference type="EMBL" id="SFL15425.1"/>
    </source>
</evidence>
<feature type="transmembrane region" description="Helical" evidence="10">
    <location>
        <begin position="84"/>
        <end position="102"/>
    </location>
</feature>
<keyword evidence="6 10" id="KW-0472">Membrane</keyword>
<evidence type="ECO:0000313" key="18">
    <source>
        <dbReference type="Proteomes" id="UP000199579"/>
    </source>
</evidence>
<dbReference type="RefSeq" id="WP_090624061.1">
    <property type="nucleotide sequence ID" value="NZ_FNYO01000004.1"/>
</dbReference>
<dbReference type="InterPro" id="IPR000390">
    <property type="entry name" value="Small_drug/metabolite_transptr"/>
</dbReference>
<dbReference type="InterPro" id="IPR045324">
    <property type="entry name" value="Small_multidrug_res"/>
</dbReference>
<evidence type="ECO:0000313" key="13">
    <source>
        <dbReference type="EMBL" id="SER34372.1"/>
    </source>
</evidence>
<sequence>MNWIILVVAGLLEVGWAIGLKYTEGFSRLWPSVATLIAMALSLGLLGVAMKSLPVGTAYAVWVGVGAIGTAILGIAFFNEPANAGRLLSLALILAGIVGLKLSTPS</sequence>
<evidence type="ECO:0000313" key="16">
    <source>
        <dbReference type="Proteomes" id="UP000199250"/>
    </source>
</evidence>